<evidence type="ECO:0000313" key="2">
    <source>
        <dbReference type="Proteomes" id="UP000556436"/>
    </source>
</evidence>
<gene>
    <name evidence="1" type="ORF">FHS38_006509</name>
</gene>
<dbReference type="EMBL" id="JACHJG010000019">
    <property type="protein sequence ID" value="MBB4890424.1"/>
    <property type="molecule type" value="Genomic_DNA"/>
</dbReference>
<proteinExistence type="predicted"/>
<accession>A0A7W7LHS3</accession>
<protein>
    <submittedName>
        <fullName evidence="1">Anti-sigma factor RsiW</fullName>
    </submittedName>
</protein>
<reference evidence="1 2" key="1">
    <citation type="submission" date="2020-08" db="EMBL/GenBank/DDBJ databases">
        <title>Genomic Encyclopedia of Type Strains, Phase III (KMG-III): the genomes of soil and plant-associated and newly described type strains.</title>
        <authorList>
            <person name="Whitman W."/>
        </authorList>
    </citation>
    <scope>NUCLEOTIDE SEQUENCE [LARGE SCALE GENOMIC DNA]</scope>
    <source>
        <strain evidence="1 2">CECT 3265</strain>
    </source>
</reference>
<name>A0A7W7LHS3_STRNE</name>
<dbReference type="RefSeq" id="WP_184739609.1">
    <property type="nucleotide sequence ID" value="NZ_BMRW01000017.1"/>
</dbReference>
<dbReference type="AlphaFoldDB" id="A0A7W7LHS3"/>
<organism evidence="1 2">
    <name type="scientific">Streptomyces netropsis</name>
    <name type="common">Streptoverticillium netropsis</name>
    <dbReference type="NCBI Taxonomy" id="55404"/>
    <lineage>
        <taxon>Bacteria</taxon>
        <taxon>Bacillati</taxon>
        <taxon>Actinomycetota</taxon>
        <taxon>Actinomycetes</taxon>
        <taxon>Kitasatosporales</taxon>
        <taxon>Streptomycetaceae</taxon>
        <taxon>Streptomyces</taxon>
    </lineage>
</organism>
<keyword evidence="2" id="KW-1185">Reference proteome</keyword>
<sequence length="110" mass="11606">MLLDTCHDAIQAFGPKHQVVLWLRGESAFDRHVAHWAAAHTAATAATSALVNATVHPADEAAHGEGATWARDRALIAQGPMLCPTFCAEQVPCPQSHGWPPAPESASGHV</sequence>
<dbReference type="Proteomes" id="UP000556436">
    <property type="component" value="Unassembled WGS sequence"/>
</dbReference>
<evidence type="ECO:0000313" key="1">
    <source>
        <dbReference type="EMBL" id="MBB4890424.1"/>
    </source>
</evidence>
<comment type="caution">
    <text evidence="1">The sequence shown here is derived from an EMBL/GenBank/DDBJ whole genome shotgun (WGS) entry which is preliminary data.</text>
</comment>